<dbReference type="PANTHER" id="PTHR10174:SF213">
    <property type="entry name" value="CRAL-TRIO DOMAIN-CONTAINING PROTEIN"/>
    <property type="match status" value="1"/>
</dbReference>
<dbReference type="Proteomes" id="UP000695000">
    <property type="component" value="Unplaced"/>
</dbReference>
<feature type="domain" description="CRAL-TRIO" evidence="1">
    <location>
        <begin position="143"/>
        <end position="238"/>
    </location>
</feature>
<dbReference type="PROSITE" id="PS50191">
    <property type="entry name" value="CRAL_TRIO"/>
    <property type="match status" value="1"/>
</dbReference>
<dbReference type="SUPFAM" id="SSF52087">
    <property type="entry name" value="CRAL/TRIO domain"/>
    <property type="match status" value="1"/>
</dbReference>
<gene>
    <name evidence="3" type="primary">LOC108566125</name>
</gene>
<dbReference type="CDD" id="cd00170">
    <property type="entry name" value="SEC14"/>
    <property type="match status" value="1"/>
</dbReference>
<dbReference type="InterPro" id="IPR036273">
    <property type="entry name" value="CRAL/TRIO_N_dom_sf"/>
</dbReference>
<accession>A0ABM1N3D6</accession>
<evidence type="ECO:0000313" key="3">
    <source>
        <dbReference type="RefSeq" id="XP_017781336.1"/>
    </source>
</evidence>
<dbReference type="InterPro" id="IPR001251">
    <property type="entry name" value="CRAL-TRIO_dom"/>
</dbReference>
<dbReference type="SUPFAM" id="SSF46938">
    <property type="entry name" value="CRAL/TRIO N-terminal domain"/>
    <property type="match status" value="1"/>
</dbReference>
<sequence length="266" mass="30753">MSDCEVFYKNNNDLKREDVQTLEDWLKHQTQIPPITDRLLILFLHSCYYHIEATKKCIEEFFKARPLYPEFFKNRDPRQFETKLMNFCIAPLSKLTPEGYGIIYISLINTDPQTYDFDLHVKTLDMICLRWLQEVGCLKGHVLVFDLEGGSLSHLMRVKLRSVKSLIHYVQDSFPIRLKAIHFCNPILMMSAIMKLIKPFINSGVMSVLQVHSGNAVLDHIPADCLPDSVGGTLLRSKIHAEAVDTLIKNAEYFVEEEKKFTIETN</sequence>
<dbReference type="PANTHER" id="PTHR10174">
    <property type="entry name" value="ALPHA-TOCOPHEROL TRANSFER PROTEIN-RELATED"/>
    <property type="match status" value="1"/>
</dbReference>
<dbReference type="Pfam" id="PF00650">
    <property type="entry name" value="CRAL_TRIO"/>
    <property type="match status" value="1"/>
</dbReference>
<dbReference type="Gene3D" id="3.40.525.10">
    <property type="entry name" value="CRAL-TRIO lipid binding domain"/>
    <property type="match status" value="1"/>
</dbReference>
<name>A0ABM1N3D6_NICVS</name>
<keyword evidence="2" id="KW-1185">Reference proteome</keyword>
<evidence type="ECO:0000313" key="2">
    <source>
        <dbReference type="Proteomes" id="UP000695000"/>
    </source>
</evidence>
<organism evidence="2 3">
    <name type="scientific">Nicrophorus vespilloides</name>
    <name type="common">Boreal carrion beetle</name>
    <dbReference type="NCBI Taxonomy" id="110193"/>
    <lineage>
        <taxon>Eukaryota</taxon>
        <taxon>Metazoa</taxon>
        <taxon>Ecdysozoa</taxon>
        <taxon>Arthropoda</taxon>
        <taxon>Hexapoda</taxon>
        <taxon>Insecta</taxon>
        <taxon>Pterygota</taxon>
        <taxon>Neoptera</taxon>
        <taxon>Endopterygota</taxon>
        <taxon>Coleoptera</taxon>
        <taxon>Polyphaga</taxon>
        <taxon>Staphyliniformia</taxon>
        <taxon>Silphidae</taxon>
        <taxon>Nicrophorinae</taxon>
        <taxon>Nicrophorus</taxon>
    </lineage>
</organism>
<dbReference type="GeneID" id="108566125"/>
<dbReference type="RefSeq" id="XP_017781336.1">
    <property type="nucleotide sequence ID" value="XM_017925847.1"/>
</dbReference>
<evidence type="ECO:0000259" key="1">
    <source>
        <dbReference type="PROSITE" id="PS50191"/>
    </source>
</evidence>
<dbReference type="PRINTS" id="PR00180">
    <property type="entry name" value="CRETINALDHBP"/>
</dbReference>
<dbReference type="InterPro" id="IPR036865">
    <property type="entry name" value="CRAL-TRIO_dom_sf"/>
</dbReference>
<reference evidence="3" key="1">
    <citation type="submission" date="2025-08" db="UniProtKB">
        <authorList>
            <consortium name="RefSeq"/>
        </authorList>
    </citation>
    <scope>IDENTIFICATION</scope>
    <source>
        <tissue evidence="3">Whole Larva</tissue>
    </source>
</reference>
<dbReference type="SMART" id="SM00516">
    <property type="entry name" value="SEC14"/>
    <property type="match status" value="1"/>
</dbReference>
<proteinExistence type="predicted"/>
<protein>
    <submittedName>
        <fullName evidence="3">Alpha-tocopherol transfer protein-like</fullName>
    </submittedName>
</protein>